<reference evidence="2 3" key="1">
    <citation type="submission" date="2018-03" db="EMBL/GenBank/DDBJ databases">
        <authorList>
            <person name="Keele B.F."/>
        </authorList>
    </citation>
    <scope>NUCLEOTIDE SEQUENCE [LARGE SCALE GENOMIC DNA]</scope>
    <source>
        <strain evidence="2 3">IB-3</strain>
    </source>
</reference>
<dbReference type="SUPFAM" id="SSF53335">
    <property type="entry name" value="S-adenosyl-L-methionine-dependent methyltransferases"/>
    <property type="match status" value="1"/>
</dbReference>
<dbReference type="InterPro" id="IPR029063">
    <property type="entry name" value="SAM-dependent_MTases_sf"/>
</dbReference>
<dbReference type="Proteomes" id="UP000244867">
    <property type="component" value="Unassembled WGS sequence"/>
</dbReference>
<dbReference type="InterPro" id="IPR041698">
    <property type="entry name" value="Methyltransf_25"/>
</dbReference>
<gene>
    <name evidence="2" type="ORF">C7S10_08080</name>
</gene>
<dbReference type="Pfam" id="PF13649">
    <property type="entry name" value="Methyltransf_25"/>
    <property type="match status" value="1"/>
</dbReference>
<name>A0A2R7Z040_9ACTN</name>
<evidence type="ECO:0000259" key="1">
    <source>
        <dbReference type="Pfam" id="PF13649"/>
    </source>
</evidence>
<protein>
    <recommendedName>
        <fullName evidence="1">Methyltransferase domain-containing protein</fullName>
    </recommendedName>
</protein>
<organism evidence="2 3">
    <name type="scientific">Nocardioides currus</name>
    <dbReference type="NCBI Taxonomy" id="2133958"/>
    <lineage>
        <taxon>Bacteria</taxon>
        <taxon>Bacillati</taxon>
        <taxon>Actinomycetota</taxon>
        <taxon>Actinomycetes</taxon>
        <taxon>Propionibacteriales</taxon>
        <taxon>Nocardioidaceae</taxon>
        <taxon>Nocardioides</taxon>
    </lineage>
</organism>
<accession>A0A2R7Z040</accession>
<dbReference type="InterPro" id="IPR052613">
    <property type="entry name" value="LicD_transferase"/>
</dbReference>
<evidence type="ECO:0000313" key="2">
    <source>
        <dbReference type="EMBL" id="PUA81987.1"/>
    </source>
</evidence>
<dbReference type="PANTHER" id="PTHR13627:SF31">
    <property type="entry name" value="RIBITOL 5-PHOSPHATE TRANSFERASE FKRP"/>
    <property type="match status" value="1"/>
</dbReference>
<sequence>MSSTMSGLVLTGVRVDDDGLRFAAAQDVLCNVSFDGRRIWSFWSLRDSVAAEGARFIAWPERLTLHLEGLTRLGVSLGDGTVAFEEEVRFGSEDRRLTVVGRDGAPLGIDMYGKLVKTFETKEAGELTPLLDALDTVLGLLRAEGLEAFPAYGTLLGAVREGTFLGHDNDADVGYVSRHTHPIDVIRESHRVQRAVERQGYATSRHSGGAFKIDVPDADGSVRGLDVFGGFFTEGHLALLGEIWAPYEREWIFPLGTVTLDGREFPAPADPERLLAVTYGPGWRVPDPAFRYEKDPDVQRRFDEWFRGTRLHRAAWDHRYGLARLLPPYQPPHDIARHLHEREEEGTWVIDIGCGRGRDVRWLAKQGRPAIGLDYSGVAMQFIAAKAAEQGWPAELCTMNLLELRHVLAWGALLQGRSGPRTVLARHLIDSTSPYGVDNFWRFVTMVLQPGERVHLEFLTEAIEDPEGRPSLVRPLERGDVIDDIEARGFEVTGMVDLVGQAIDYGYGEEMSDGKQWRSCRLEVEWR</sequence>
<evidence type="ECO:0000313" key="3">
    <source>
        <dbReference type="Proteomes" id="UP000244867"/>
    </source>
</evidence>
<dbReference type="PANTHER" id="PTHR13627">
    <property type="entry name" value="FUKUTIN RELATED PROTEIN"/>
    <property type="match status" value="1"/>
</dbReference>
<comment type="caution">
    <text evidence="2">The sequence shown here is derived from an EMBL/GenBank/DDBJ whole genome shotgun (WGS) entry which is preliminary data.</text>
</comment>
<proteinExistence type="predicted"/>
<dbReference type="AlphaFoldDB" id="A0A2R7Z040"/>
<dbReference type="Gene3D" id="3.40.50.150">
    <property type="entry name" value="Vaccinia Virus protein VP39"/>
    <property type="match status" value="1"/>
</dbReference>
<feature type="domain" description="Methyltransferase" evidence="1">
    <location>
        <begin position="349"/>
        <end position="404"/>
    </location>
</feature>
<dbReference type="EMBL" id="PYXZ01000002">
    <property type="protein sequence ID" value="PUA81987.1"/>
    <property type="molecule type" value="Genomic_DNA"/>
</dbReference>
<keyword evidence="3" id="KW-1185">Reference proteome</keyword>